<gene>
    <name evidence="11" type="ORF">SK803_27395</name>
</gene>
<protein>
    <recommendedName>
        <fullName evidence="13">Dolichyl-phosphate-mannose-protein mannosyltransferase</fullName>
    </recommendedName>
</protein>
<comment type="subcellular location">
    <subcellularLocation>
        <location evidence="1">Endoplasmic reticulum membrane</location>
        <topology evidence="1">Multi-pass membrane protein</topology>
    </subcellularLocation>
</comment>
<keyword evidence="5" id="KW-0808">Transferase</keyword>
<feature type="transmembrane region" description="Helical" evidence="10">
    <location>
        <begin position="164"/>
        <end position="185"/>
    </location>
</feature>
<comment type="pathway">
    <text evidence="2">Glycolipid biosynthesis; glycosylphosphatidylinositol-anchor biosynthesis.</text>
</comment>
<reference evidence="11 12" key="2">
    <citation type="submission" date="2023-11" db="EMBL/GenBank/DDBJ databases">
        <authorList>
            <person name="Lara A.C."/>
            <person name="Chronakova A."/>
        </authorList>
    </citation>
    <scope>NUCLEOTIDE SEQUENCE [LARGE SCALE GENOMIC DNA]</scope>
    <source>
        <strain evidence="11 12">BCCO 10_0856</strain>
    </source>
</reference>
<dbReference type="PANTHER" id="PTHR12468">
    <property type="entry name" value="GPI MANNOSYLTRANSFERASE 2"/>
    <property type="match status" value="1"/>
</dbReference>
<accession>A0ABU4T719</accession>
<dbReference type="RefSeq" id="WP_319968980.1">
    <property type="nucleotide sequence ID" value="NZ_JAXAVW010000023.1"/>
</dbReference>
<reference evidence="11 12" key="1">
    <citation type="submission" date="2023-11" db="EMBL/GenBank/DDBJ databases">
        <title>Lentzea sokolovensis, sp. nov., Lentzea kristufkii, sp. nov., and Lentzea miocenensis, sp. nov., rare actinobacteria from Sokolov Coal Basin, Miocene lacustrine sediment, Czech Republic.</title>
        <authorList>
            <person name="Lara A."/>
            <person name="Kotroba L."/>
            <person name="Nouioui I."/>
            <person name="Neumann-Schaal M."/>
            <person name="Mast Y."/>
            <person name="Chronakova A."/>
        </authorList>
    </citation>
    <scope>NUCLEOTIDE SEQUENCE [LARGE SCALE GENOMIC DNA]</scope>
    <source>
        <strain evidence="11 12">BCCO 10_0856</strain>
    </source>
</reference>
<evidence type="ECO:0000313" key="12">
    <source>
        <dbReference type="Proteomes" id="UP001285521"/>
    </source>
</evidence>
<feature type="transmembrane region" description="Helical" evidence="10">
    <location>
        <begin position="130"/>
        <end position="152"/>
    </location>
</feature>
<evidence type="ECO:0000256" key="8">
    <source>
        <dbReference type="ARBA" id="ARBA00022989"/>
    </source>
</evidence>
<evidence type="ECO:0000256" key="1">
    <source>
        <dbReference type="ARBA" id="ARBA00004477"/>
    </source>
</evidence>
<sequence length="407" mass="43188">MSSTADVVEAPAAVHESNAPSRLAEALRHPVALWTAPALIYLFVRQVGLFVLQLVVEYQNKINGKADTAADNLKSWDGEWFLGIASGGYNDVPLRLTDAAGKRSAETPLAFFPGYPALIRWVDGLPGVDAVGAAFAVSLISGLFCTYGLFVLGRAVRGGSTKAGLIFVTLFAASPMAVVLSMTYSEATFCAFAAWALVGVVKKQWILAGVCCAAAGLVRPTAAALIAAVGLAALVAVIADKRDWRAWVGGLIAPLGLLGYLGWVAIRTGDLTGWFGVQQRGWGSKFDGGAATLEFAFEHLGNPRSELETGTVWLLVLAVVLVVYAFQRRMEWPLIAYGIGVLVMDIGSNGLMNSKARLLLPAFTLLLPLALVLARRKTSTVLTVLGLATLFSAWFGANALAVWQYAI</sequence>
<feature type="transmembrane region" description="Helical" evidence="10">
    <location>
        <begin position="381"/>
        <end position="406"/>
    </location>
</feature>
<evidence type="ECO:0008006" key="13">
    <source>
        <dbReference type="Google" id="ProtNLM"/>
    </source>
</evidence>
<evidence type="ECO:0000256" key="5">
    <source>
        <dbReference type="ARBA" id="ARBA00022679"/>
    </source>
</evidence>
<evidence type="ECO:0000256" key="7">
    <source>
        <dbReference type="ARBA" id="ARBA00022824"/>
    </source>
</evidence>
<feature type="transmembrane region" description="Helical" evidence="10">
    <location>
        <begin position="205"/>
        <end position="234"/>
    </location>
</feature>
<evidence type="ECO:0000256" key="10">
    <source>
        <dbReference type="SAM" id="Phobius"/>
    </source>
</evidence>
<keyword evidence="8 10" id="KW-1133">Transmembrane helix</keyword>
<keyword evidence="9 10" id="KW-0472">Membrane</keyword>
<evidence type="ECO:0000256" key="3">
    <source>
        <dbReference type="ARBA" id="ARBA00022502"/>
    </source>
</evidence>
<evidence type="ECO:0000256" key="4">
    <source>
        <dbReference type="ARBA" id="ARBA00022676"/>
    </source>
</evidence>
<evidence type="ECO:0000256" key="9">
    <source>
        <dbReference type="ARBA" id="ARBA00023136"/>
    </source>
</evidence>
<feature type="transmembrane region" description="Helical" evidence="10">
    <location>
        <begin position="358"/>
        <end position="374"/>
    </location>
</feature>
<keyword evidence="6 10" id="KW-0812">Transmembrane</keyword>
<proteinExistence type="predicted"/>
<dbReference type="EMBL" id="JAXAVW010000023">
    <property type="protein sequence ID" value="MDX8033964.1"/>
    <property type="molecule type" value="Genomic_DNA"/>
</dbReference>
<evidence type="ECO:0000256" key="6">
    <source>
        <dbReference type="ARBA" id="ARBA00022692"/>
    </source>
</evidence>
<feature type="transmembrane region" description="Helical" evidence="10">
    <location>
        <begin position="310"/>
        <end position="327"/>
    </location>
</feature>
<name>A0ABU4T719_9PSEU</name>
<comment type="caution">
    <text evidence="11">The sequence shown here is derived from an EMBL/GenBank/DDBJ whole genome shotgun (WGS) entry which is preliminary data.</text>
</comment>
<feature type="transmembrane region" description="Helical" evidence="10">
    <location>
        <begin position="334"/>
        <end position="352"/>
    </location>
</feature>
<keyword evidence="7" id="KW-0256">Endoplasmic reticulum</keyword>
<dbReference type="Proteomes" id="UP001285521">
    <property type="component" value="Unassembled WGS sequence"/>
</dbReference>
<organism evidence="11 12">
    <name type="scientific">Lentzea miocenica</name>
    <dbReference type="NCBI Taxonomy" id="3095431"/>
    <lineage>
        <taxon>Bacteria</taxon>
        <taxon>Bacillati</taxon>
        <taxon>Actinomycetota</taxon>
        <taxon>Actinomycetes</taxon>
        <taxon>Pseudonocardiales</taxon>
        <taxon>Pseudonocardiaceae</taxon>
        <taxon>Lentzea</taxon>
    </lineage>
</organism>
<evidence type="ECO:0000256" key="2">
    <source>
        <dbReference type="ARBA" id="ARBA00004687"/>
    </source>
</evidence>
<keyword evidence="3" id="KW-0337">GPI-anchor biosynthesis</keyword>
<keyword evidence="12" id="KW-1185">Reference proteome</keyword>
<dbReference type="PANTHER" id="PTHR12468:SF2">
    <property type="entry name" value="GPI MANNOSYLTRANSFERASE 2"/>
    <property type="match status" value="1"/>
</dbReference>
<feature type="transmembrane region" description="Helical" evidence="10">
    <location>
        <begin position="246"/>
        <end position="266"/>
    </location>
</feature>
<evidence type="ECO:0000313" key="11">
    <source>
        <dbReference type="EMBL" id="MDX8033964.1"/>
    </source>
</evidence>
<keyword evidence="4" id="KW-0328">Glycosyltransferase</keyword>
<dbReference type="InterPro" id="IPR007315">
    <property type="entry name" value="PIG-V/Gpi18"/>
</dbReference>